<feature type="domain" description="SD-repeat containing protein B" evidence="4">
    <location>
        <begin position="334"/>
        <end position="446"/>
    </location>
</feature>
<dbReference type="EMBL" id="AAXW01000099">
    <property type="protein sequence ID" value="EAZ88187.1"/>
    <property type="molecule type" value="Genomic_DNA"/>
</dbReference>
<dbReference type="PANTHER" id="PTHR23303:SF15">
    <property type="entry name" value="COLOSSIN-A"/>
    <property type="match status" value="1"/>
</dbReference>
<reference evidence="6 7" key="1">
    <citation type="submission" date="2007-03" db="EMBL/GenBank/DDBJ databases">
        <authorList>
            <person name="Stal L."/>
            <person name="Ferriera S."/>
            <person name="Johnson J."/>
            <person name="Kravitz S."/>
            <person name="Beeson K."/>
            <person name="Sutton G."/>
            <person name="Rogers Y.-H."/>
            <person name="Friedman R."/>
            <person name="Frazier M."/>
            <person name="Venter J.C."/>
        </authorList>
    </citation>
    <scope>NUCLEOTIDE SEQUENCE [LARGE SCALE GENOMIC DNA]</scope>
    <source>
        <strain evidence="6 7">CCY0110</strain>
    </source>
</reference>
<proteinExistence type="predicted"/>
<comment type="subcellular location">
    <subcellularLocation>
        <location evidence="1">Secreted</location>
    </subcellularLocation>
</comment>
<evidence type="ECO:0000256" key="1">
    <source>
        <dbReference type="ARBA" id="ARBA00004613"/>
    </source>
</evidence>
<dbReference type="eggNOG" id="COG2931">
    <property type="taxonomic scope" value="Bacteria"/>
</dbReference>
<keyword evidence="2" id="KW-0964">Secreted</keyword>
<dbReference type="InterPro" id="IPR055354">
    <property type="entry name" value="DUF7507"/>
</dbReference>
<dbReference type="OrthoDB" id="6074739at2"/>
<dbReference type="RefSeq" id="WP_008278730.1">
    <property type="nucleotide sequence ID" value="NZ_AAXW01000099.1"/>
</dbReference>
<evidence type="ECO:0008006" key="8">
    <source>
        <dbReference type="Google" id="ProtNLM"/>
    </source>
</evidence>
<evidence type="ECO:0000256" key="3">
    <source>
        <dbReference type="ARBA" id="ARBA00022729"/>
    </source>
</evidence>
<evidence type="ECO:0000259" key="5">
    <source>
        <dbReference type="Pfam" id="PF24346"/>
    </source>
</evidence>
<feature type="domain" description="DUF7507" evidence="5">
    <location>
        <begin position="687"/>
        <end position="770"/>
    </location>
</feature>
<dbReference type="CDD" id="cd02795">
    <property type="entry name" value="CBM6-CBM35-CBM36_like"/>
    <property type="match status" value="1"/>
</dbReference>
<dbReference type="InterPro" id="IPR033764">
    <property type="entry name" value="Sdr_B"/>
</dbReference>
<dbReference type="PANTHER" id="PTHR23303">
    <property type="entry name" value="CARBOXYPEPTIDASE REGULATORY REGION-CONTAINING"/>
    <property type="match status" value="1"/>
</dbReference>
<feature type="domain" description="SD-repeat containing protein B" evidence="4">
    <location>
        <begin position="570"/>
        <end position="682"/>
    </location>
</feature>
<dbReference type="Pfam" id="PF17210">
    <property type="entry name" value="SdrD_B"/>
    <property type="match status" value="4"/>
</dbReference>
<dbReference type="InterPro" id="IPR051417">
    <property type="entry name" value="SDr/BOS_complex"/>
</dbReference>
<evidence type="ECO:0000313" key="6">
    <source>
        <dbReference type="EMBL" id="EAZ88187.1"/>
    </source>
</evidence>
<accession>A3IZB2</accession>
<evidence type="ECO:0000259" key="4">
    <source>
        <dbReference type="Pfam" id="PF17210"/>
    </source>
</evidence>
<dbReference type="SUPFAM" id="SSF117074">
    <property type="entry name" value="Hypothetical protein PA1324"/>
    <property type="match status" value="4"/>
</dbReference>
<organism evidence="6 7">
    <name type="scientific">Crocosphaera chwakensis CCY0110</name>
    <dbReference type="NCBI Taxonomy" id="391612"/>
    <lineage>
        <taxon>Bacteria</taxon>
        <taxon>Bacillati</taxon>
        <taxon>Cyanobacteriota</taxon>
        <taxon>Cyanophyceae</taxon>
        <taxon>Oscillatoriophycideae</taxon>
        <taxon>Chroococcales</taxon>
        <taxon>Aphanothecaceae</taxon>
        <taxon>Crocosphaera</taxon>
        <taxon>Crocosphaera chwakensis</taxon>
    </lineage>
</organism>
<evidence type="ECO:0000256" key="2">
    <source>
        <dbReference type="ARBA" id="ARBA00022525"/>
    </source>
</evidence>
<evidence type="ECO:0000313" key="7">
    <source>
        <dbReference type="Proteomes" id="UP000003781"/>
    </source>
</evidence>
<feature type="domain" description="SD-repeat containing protein B" evidence="4">
    <location>
        <begin position="216"/>
        <end position="328"/>
    </location>
</feature>
<dbReference type="Pfam" id="PF24346">
    <property type="entry name" value="DUF7507"/>
    <property type="match status" value="1"/>
</dbReference>
<keyword evidence="3" id="KW-0732">Signal</keyword>
<sequence length="1450" mass="154520">MSDLNSLSQLLPSQVTIDVSLQGLTGNNVAGKDSYADINIENSILAGQFDAYCVDTDLFVNPTENDLTAEVFSIYETIPQEYLTAIDNPDNLDLVGWILNQCFVGKDSSSVGDDLGIFTFSDVQGAIWTLLGEGFGPGSDIPGVNQARIDAIVNLAQANGTDFSPSFDYTTIFGEQVIGQLGVLLFPDRNTTDTRPYDKQPFIVGVELAKLGPTGSIGDTIFRDDNANGVQDGGEVGISGVQVRLTDKGADGVFGTADDIVIGTQTTDGDGEYLFEGLDAGNYQVEVLNDNGALDGFVQTADPDGTLDNGSMVTLAQGENNLDQDFGYDLPTGSIGDTIFRDDNANGVQDGGEAGISGVQVRLTDKGADGVFGTADDIVIGTQTTDGDGEYLFEGLDAGNYQVEVLNDNGALDGFVQTADPDGTLDNGSMVTLAQGENNLDQDFGYDLPTGSIGDTIFRDDNANGVQDGGETGISGVQVRLTDKGADGVFGTADDIVIGTQTTDGDGEYLFEGLDPGNYQVEVLNDNGALDGFVQTADPDGTLDNGSMVTLAQGENNLDQDFGYDLPTGSIGDTIFRDDNANGVQDGGETGISGVQVRLTDKGADGVFGTADDIVIGTQTTDGDGEYLFEGLDAGNYQVEVLNDNGALDGFVQTADPDGTLDNGSMVTLAQGENNLDQDFGYDLANPNIDIEKFTNGVDADTPDAAPEILAGDVVTWTYEVTNTGNVDFDQSEIVVTDDQEGVITNIIDKGDGDNLLEVGETWIYQKTGIAQDLNVSGGSATFYLTGNSGLDGSDGNIRTFSAGDISVKTSAFSRTDSGVWEEAFLGSFFNGLGVTDTSEGDGSNGLHRIDNVHRDNYVLFEFSESVIVDRAFLDSVVDDSDITVWIGTVNNPFNNHNTLSDAFLNSLEFTEDNTTDSSNSRWADLNAGQVSGNVLVIAALVTDDSPEDRFKLEKVEVKQLETGIYKNLGTVEVTGATDSDPSHYVNPIPDPGIDIEKFVNGIDANNPDDYPILVPGSPVTFTYDVTNTGNVAFAASNVVVTDDNGTANDTSDDFNPNQVLQNGFNVGDTNQNSILDAGETWKYSKTLTVQNLSVSETIRIEAEDLHLNDYSIESNDFASGNKLIKLVGSYYDNDGTASTTFNGETHKYDVRVAYFDELDGKSSAKFKLNGNTIDSWTFDQNLGSYAPDDQSLVVRTVAEDITIKHGDSLSLKGITDDTEFARIDYIELVKKGDNDGVYENVAKVTADGVSDSDISGYVNPSPNVPAGCIETTLSFTGNSSLDGYDGNVRTFSKDGLSVEVRGFSRGKDPLTGQWKDAYVGAYSSGLGVTDQSEGTHAHRVDNLGHNFNYVMFKFSKEVEVDRAYFDAVVDDSDAKFWIGNTNATSLNDALINSFYSEVNETPGIGSYDPRWADINEGGLTGNTLIIAANPDEPTFEDSFKISQLEVCHF</sequence>
<comment type="caution">
    <text evidence="6">The sequence shown here is derived from an EMBL/GenBank/DDBJ whole genome shotgun (WGS) entry which is preliminary data.</text>
</comment>
<gene>
    <name evidence="6" type="ORF">CY0110_30026</name>
</gene>
<dbReference type="InterPro" id="IPR013783">
    <property type="entry name" value="Ig-like_fold"/>
</dbReference>
<dbReference type="Proteomes" id="UP000003781">
    <property type="component" value="Unassembled WGS sequence"/>
</dbReference>
<keyword evidence="7" id="KW-1185">Reference proteome</keyword>
<dbReference type="GO" id="GO:0005576">
    <property type="term" value="C:extracellular region"/>
    <property type="evidence" value="ECO:0007669"/>
    <property type="project" value="UniProtKB-SubCell"/>
</dbReference>
<dbReference type="eggNOG" id="COG4932">
    <property type="taxonomic scope" value="Bacteria"/>
</dbReference>
<name>A3IZB2_9CHRO</name>
<feature type="domain" description="SD-repeat containing protein B" evidence="4">
    <location>
        <begin position="452"/>
        <end position="564"/>
    </location>
</feature>
<protein>
    <recommendedName>
        <fullName evidence="8">SD-repeat containing protein B domain-containing protein</fullName>
    </recommendedName>
</protein>
<dbReference type="Gene3D" id="2.60.40.10">
    <property type="entry name" value="Immunoglobulins"/>
    <property type="match status" value="4"/>
</dbReference>